<evidence type="ECO:0000313" key="2">
    <source>
        <dbReference type="EMBL" id="VTJ91513.1"/>
    </source>
</evidence>
<dbReference type="InterPro" id="IPR018799">
    <property type="entry name" value="TRAF3IP1"/>
</dbReference>
<dbReference type="Pfam" id="PF17749">
    <property type="entry name" value="MIP-T3_C"/>
    <property type="match status" value="1"/>
</dbReference>
<evidence type="ECO:0000313" key="3">
    <source>
        <dbReference type="Proteomes" id="UP000335636"/>
    </source>
</evidence>
<proteinExistence type="predicted"/>
<dbReference type="AlphaFoldDB" id="A0A5E4DB64"/>
<name>A0A5E4DB64_MARMO</name>
<protein>
    <recommendedName>
        <fullName evidence="1">TRAF3-interacting protein 1 C-terminal domain-containing protein</fullName>
    </recommendedName>
</protein>
<dbReference type="PANTHER" id="PTHR31363:SF0">
    <property type="entry name" value="TRAF3-INTERACTING PROTEIN 1"/>
    <property type="match status" value="1"/>
</dbReference>
<feature type="non-terminal residue" evidence="2">
    <location>
        <position position="53"/>
    </location>
</feature>
<dbReference type="GO" id="GO:0008017">
    <property type="term" value="F:microtubule binding"/>
    <property type="evidence" value="ECO:0007669"/>
    <property type="project" value="InterPro"/>
</dbReference>
<dbReference type="GO" id="GO:0036064">
    <property type="term" value="C:ciliary basal body"/>
    <property type="evidence" value="ECO:0007669"/>
    <property type="project" value="TreeGrafter"/>
</dbReference>
<feature type="non-terminal residue" evidence="2">
    <location>
        <position position="1"/>
    </location>
</feature>
<dbReference type="EMBL" id="CABDUW010008985">
    <property type="protein sequence ID" value="VTJ91513.1"/>
    <property type="molecule type" value="Genomic_DNA"/>
</dbReference>
<reference evidence="2" key="1">
    <citation type="submission" date="2019-04" db="EMBL/GenBank/DDBJ databases">
        <authorList>
            <person name="Alioto T."/>
            <person name="Alioto T."/>
        </authorList>
    </citation>
    <scope>NUCLEOTIDE SEQUENCE [LARGE SCALE GENOMIC DNA]</scope>
</reference>
<comment type="caution">
    <text evidence="2">The sequence shown here is derived from an EMBL/GenBank/DDBJ whole genome shotgun (WGS) entry which is preliminary data.</text>
</comment>
<keyword evidence="3" id="KW-1185">Reference proteome</keyword>
<sequence>ITDCAVEPLKVELAELEQMIQDQQDKICAVKANILKNEEKIQKMVYSINLTSR</sequence>
<feature type="domain" description="TRAF3-interacting protein 1 C-terminal" evidence="1">
    <location>
        <begin position="1"/>
        <end position="48"/>
    </location>
</feature>
<evidence type="ECO:0000259" key="1">
    <source>
        <dbReference type="Pfam" id="PF17749"/>
    </source>
</evidence>
<dbReference type="PANTHER" id="PTHR31363">
    <property type="entry name" value="TRAF3-INTERACTING PROTEIN 1"/>
    <property type="match status" value="1"/>
</dbReference>
<dbReference type="GO" id="GO:0060271">
    <property type="term" value="P:cilium assembly"/>
    <property type="evidence" value="ECO:0007669"/>
    <property type="project" value="TreeGrafter"/>
</dbReference>
<accession>A0A5E4DB64</accession>
<dbReference type="GO" id="GO:0042073">
    <property type="term" value="P:intraciliary transport"/>
    <property type="evidence" value="ECO:0007669"/>
    <property type="project" value="TreeGrafter"/>
</dbReference>
<gene>
    <name evidence="2" type="ORF">MONAX_5E012717</name>
</gene>
<organism evidence="2 3">
    <name type="scientific">Marmota monax</name>
    <name type="common">Woodchuck</name>
    <dbReference type="NCBI Taxonomy" id="9995"/>
    <lineage>
        <taxon>Eukaryota</taxon>
        <taxon>Metazoa</taxon>
        <taxon>Chordata</taxon>
        <taxon>Craniata</taxon>
        <taxon>Vertebrata</taxon>
        <taxon>Euteleostomi</taxon>
        <taxon>Mammalia</taxon>
        <taxon>Eutheria</taxon>
        <taxon>Euarchontoglires</taxon>
        <taxon>Glires</taxon>
        <taxon>Rodentia</taxon>
        <taxon>Sciuromorpha</taxon>
        <taxon>Sciuridae</taxon>
        <taxon>Xerinae</taxon>
        <taxon>Marmotini</taxon>
        <taxon>Marmota</taxon>
    </lineage>
</organism>
<dbReference type="GO" id="GO:0030992">
    <property type="term" value="C:intraciliary transport particle B"/>
    <property type="evidence" value="ECO:0007669"/>
    <property type="project" value="TreeGrafter"/>
</dbReference>
<dbReference type="Proteomes" id="UP000335636">
    <property type="component" value="Unassembled WGS sequence"/>
</dbReference>
<dbReference type="GO" id="GO:0005930">
    <property type="term" value="C:axoneme"/>
    <property type="evidence" value="ECO:0007669"/>
    <property type="project" value="TreeGrafter"/>
</dbReference>
<dbReference type="InterPro" id="IPR041476">
    <property type="entry name" value="TRAF3IP1_C"/>
</dbReference>
<dbReference type="GO" id="GO:0070507">
    <property type="term" value="P:regulation of microtubule cytoskeleton organization"/>
    <property type="evidence" value="ECO:0007669"/>
    <property type="project" value="TreeGrafter"/>
</dbReference>